<comment type="caution">
    <text evidence="2">The sequence shown here is derived from an EMBL/GenBank/DDBJ whole genome shotgun (WGS) entry which is preliminary data.</text>
</comment>
<feature type="domain" description="F-box" evidence="1">
    <location>
        <begin position="23"/>
        <end position="71"/>
    </location>
</feature>
<dbReference type="SUPFAM" id="SSF81383">
    <property type="entry name" value="F-box domain"/>
    <property type="match status" value="1"/>
</dbReference>
<name>A0ABR3PR04_9TREE</name>
<gene>
    <name evidence="2" type="ORF">Q8F55_008500</name>
</gene>
<sequence length="552" mass="60209">MDDFFDALIRMEEVRLAALPPPRVTLADLPPELLIFTSYHLPLRDLGRLRLTCKAVDAALADTVRHTFATLSLVVSQAGLDTVRAIAASPVGAYVKDIVLSRHIVQLGSRGAVHPARAAQFALLGVDPAPAASLGLYGTLPLHARGHFPLPTSAGPDTPLARQLCEAIASLPNLTSVGVGEGFVRPPRVADQWRAKEAERAAYVGEGYRPVHFDYDYWEERAGWEDPAVGQWLPFGLRKLCAEVVQASDAGGYRQVGEAKVGCRVQEDRDERMVDAIFRGALFALAHARGVGNVLATTLSAKGKGMALCDAAFSLTPAETEFTAPLLATLTALELCLRPCRPSRELDEHHNALHAFLHLCPSLVNLRLRLPRSTTFDYDASAVIRLADDPPPFPDLEVLDIQCFKLPPTVLVKLLTQWPLRKVVLWEVCLTEDPELACRMSSAGAPMLWDAVLRAASKHGAGTTQRLVLAHLCEIHDDDDDDDDYDHRPGDAWHVSIRGDGRTMTEVIVTADSRSVASWHRGFTVEGAEGDVFLRAASVLEEPKFIALSDYG</sequence>
<dbReference type="InterPro" id="IPR036047">
    <property type="entry name" value="F-box-like_dom_sf"/>
</dbReference>
<accession>A0ABR3PR04</accession>
<dbReference type="InterPro" id="IPR001810">
    <property type="entry name" value="F-box_dom"/>
</dbReference>
<dbReference type="EMBL" id="JBBXJM010000007">
    <property type="protein sequence ID" value="KAL1404889.1"/>
    <property type="molecule type" value="Genomic_DNA"/>
</dbReference>
<dbReference type="RefSeq" id="XP_069204833.1">
    <property type="nucleotide sequence ID" value="XM_069356896.1"/>
</dbReference>
<evidence type="ECO:0000259" key="1">
    <source>
        <dbReference type="PROSITE" id="PS50181"/>
    </source>
</evidence>
<evidence type="ECO:0000313" key="2">
    <source>
        <dbReference type="EMBL" id="KAL1404889.1"/>
    </source>
</evidence>
<protein>
    <recommendedName>
        <fullName evidence="1">F-box domain-containing protein</fullName>
    </recommendedName>
</protein>
<proteinExistence type="predicted"/>
<reference evidence="2 3" key="1">
    <citation type="submission" date="2023-08" db="EMBL/GenBank/DDBJ databases">
        <title>Annotated Genome Sequence of Vanrija albida AlHP1.</title>
        <authorList>
            <person name="Herzog R."/>
        </authorList>
    </citation>
    <scope>NUCLEOTIDE SEQUENCE [LARGE SCALE GENOMIC DNA]</scope>
    <source>
        <strain evidence="2 3">AlHP1</strain>
    </source>
</reference>
<dbReference type="PROSITE" id="PS50181">
    <property type="entry name" value="FBOX"/>
    <property type="match status" value="1"/>
</dbReference>
<organism evidence="2 3">
    <name type="scientific">Vanrija albida</name>
    <dbReference type="NCBI Taxonomy" id="181172"/>
    <lineage>
        <taxon>Eukaryota</taxon>
        <taxon>Fungi</taxon>
        <taxon>Dikarya</taxon>
        <taxon>Basidiomycota</taxon>
        <taxon>Agaricomycotina</taxon>
        <taxon>Tremellomycetes</taxon>
        <taxon>Trichosporonales</taxon>
        <taxon>Trichosporonaceae</taxon>
        <taxon>Vanrija</taxon>
    </lineage>
</organism>
<keyword evidence="3" id="KW-1185">Reference proteome</keyword>
<evidence type="ECO:0000313" key="3">
    <source>
        <dbReference type="Proteomes" id="UP001565368"/>
    </source>
</evidence>
<dbReference type="Proteomes" id="UP001565368">
    <property type="component" value="Unassembled WGS sequence"/>
</dbReference>
<dbReference type="GeneID" id="95989543"/>